<dbReference type="EMBL" id="JAHQIW010006651">
    <property type="protein sequence ID" value="KAJ1369657.1"/>
    <property type="molecule type" value="Genomic_DNA"/>
</dbReference>
<sequence length="63" mass="6545">MVNDPPRRIVVGSTITAICSAGAQNGMCSQPAPMMATVTSVPANYTLISGTLMTSNIIMANWS</sequence>
<proteinExistence type="predicted"/>
<reference evidence="1" key="1">
    <citation type="submission" date="2021-06" db="EMBL/GenBank/DDBJ databases">
        <title>Parelaphostrongylus tenuis whole genome reference sequence.</title>
        <authorList>
            <person name="Garwood T.J."/>
            <person name="Larsen P.A."/>
            <person name="Fountain-Jones N.M."/>
            <person name="Garbe J.R."/>
            <person name="Macchietto M.G."/>
            <person name="Kania S.A."/>
            <person name="Gerhold R.W."/>
            <person name="Richards J.E."/>
            <person name="Wolf T.M."/>
        </authorList>
    </citation>
    <scope>NUCLEOTIDE SEQUENCE</scope>
    <source>
        <strain evidence="1">MNPRO001-30</strain>
        <tissue evidence="1">Meninges</tissue>
    </source>
</reference>
<protein>
    <submittedName>
        <fullName evidence="1">Uncharacterized protein</fullName>
    </submittedName>
</protein>
<keyword evidence="2" id="KW-1185">Reference proteome</keyword>
<comment type="caution">
    <text evidence="1">The sequence shown here is derived from an EMBL/GenBank/DDBJ whole genome shotgun (WGS) entry which is preliminary data.</text>
</comment>
<dbReference type="AlphaFoldDB" id="A0AAD5R4S4"/>
<accession>A0AAD5R4S4</accession>
<name>A0AAD5R4S4_PARTN</name>
<organism evidence="1 2">
    <name type="scientific">Parelaphostrongylus tenuis</name>
    <name type="common">Meningeal worm</name>
    <dbReference type="NCBI Taxonomy" id="148309"/>
    <lineage>
        <taxon>Eukaryota</taxon>
        <taxon>Metazoa</taxon>
        <taxon>Ecdysozoa</taxon>
        <taxon>Nematoda</taxon>
        <taxon>Chromadorea</taxon>
        <taxon>Rhabditida</taxon>
        <taxon>Rhabditina</taxon>
        <taxon>Rhabditomorpha</taxon>
        <taxon>Strongyloidea</taxon>
        <taxon>Metastrongylidae</taxon>
        <taxon>Parelaphostrongylus</taxon>
    </lineage>
</organism>
<gene>
    <name evidence="1" type="ORF">KIN20_031168</name>
</gene>
<evidence type="ECO:0000313" key="2">
    <source>
        <dbReference type="Proteomes" id="UP001196413"/>
    </source>
</evidence>
<dbReference type="Proteomes" id="UP001196413">
    <property type="component" value="Unassembled WGS sequence"/>
</dbReference>
<evidence type="ECO:0000313" key="1">
    <source>
        <dbReference type="EMBL" id="KAJ1369657.1"/>
    </source>
</evidence>